<organism evidence="2 3">
    <name type="scientific">Sphenostylis stenocarpa</name>
    <dbReference type="NCBI Taxonomy" id="92480"/>
    <lineage>
        <taxon>Eukaryota</taxon>
        <taxon>Viridiplantae</taxon>
        <taxon>Streptophyta</taxon>
        <taxon>Embryophyta</taxon>
        <taxon>Tracheophyta</taxon>
        <taxon>Spermatophyta</taxon>
        <taxon>Magnoliopsida</taxon>
        <taxon>eudicotyledons</taxon>
        <taxon>Gunneridae</taxon>
        <taxon>Pentapetalae</taxon>
        <taxon>rosids</taxon>
        <taxon>fabids</taxon>
        <taxon>Fabales</taxon>
        <taxon>Fabaceae</taxon>
        <taxon>Papilionoideae</taxon>
        <taxon>50 kb inversion clade</taxon>
        <taxon>NPAAA clade</taxon>
        <taxon>indigoferoid/millettioid clade</taxon>
        <taxon>Phaseoleae</taxon>
        <taxon>Sphenostylis</taxon>
    </lineage>
</organism>
<dbReference type="Gramene" id="rna-AYBTSS11_LOCUS7722">
    <property type="protein sequence ID" value="CAJ1936908.1"/>
    <property type="gene ID" value="gene-AYBTSS11_LOCUS7722"/>
</dbReference>
<dbReference type="Proteomes" id="UP001189624">
    <property type="component" value="Chromosome 3"/>
</dbReference>
<dbReference type="PANTHER" id="PTHR35735:SF5">
    <property type="entry name" value="PROTEIN NIM1-INTERACTING 2"/>
    <property type="match status" value="1"/>
</dbReference>
<dbReference type="PANTHER" id="PTHR35735">
    <property type="entry name" value="PROTEIN NIM1-INTERACTING 2"/>
    <property type="match status" value="1"/>
</dbReference>
<protein>
    <submittedName>
        <fullName evidence="2">Uncharacterized protein</fullName>
    </submittedName>
</protein>
<dbReference type="AlphaFoldDB" id="A0AA86RZQ6"/>
<name>A0AA86RZQ6_9FABA</name>
<evidence type="ECO:0000313" key="2">
    <source>
        <dbReference type="EMBL" id="CAJ1936908.1"/>
    </source>
</evidence>
<dbReference type="EMBL" id="OY731400">
    <property type="protein sequence ID" value="CAJ1936908.1"/>
    <property type="molecule type" value="Genomic_DNA"/>
</dbReference>
<feature type="compositionally biased region" description="Basic and acidic residues" evidence="1">
    <location>
        <begin position="15"/>
        <end position="32"/>
    </location>
</feature>
<accession>A0AA86RZQ6</accession>
<feature type="region of interest" description="Disordered" evidence="1">
    <location>
        <begin position="1"/>
        <end position="32"/>
    </location>
</feature>
<evidence type="ECO:0000256" key="1">
    <source>
        <dbReference type="SAM" id="MobiDB-lite"/>
    </source>
</evidence>
<keyword evidence="3" id="KW-1185">Reference proteome</keyword>
<sequence length="101" mass="11672">MDEGEKSKKKRVNEKKRERSQNQKLKLDQEGPTKDEVDHFFTVLRRIKLALHNFHSQPNAANHWREALEGTHVALHHQRLRCPVTGDHFDLNAAPSESADA</sequence>
<dbReference type="InterPro" id="IPR034577">
    <property type="entry name" value="NIMIN-2"/>
</dbReference>
<proteinExistence type="predicted"/>
<gene>
    <name evidence="2" type="ORF">AYBTSS11_LOCUS7722</name>
</gene>
<dbReference type="GO" id="GO:0010112">
    <property type="term" value="P:regulation of systemic acquired resistance"/>
    <property type="evidence" value="ECO:0007669"/>
    <property type="project" value="InterPro"/>
</dbReference>
<reference evidence="2" key="1">
    <citation type="submission" date="2023-10" db="EMBL/GenBank/DDBJ databases">
        <authorList>
            <person name="Domelevo Entfellner J.-B."/>
        </authorList>
    </citation>
    <scope>NUCLEOTIDE SEQUENCE</scope>
</reference>
<evidence type="ECO:0000313" key="3">
    <source>
        <dbReference type="Proteomes" id="UP001189624"/>
    </source>
</evidence>